<reference evidence="1 2" key="1">
    <citation type="submission" date="2019-01" db="EMBL/GenBank/DDBJ databases">
        <title>Sequencing of cultivated peanut Arachis hypogaea provides insights into genome evolution and oil improvement.</title>
        <authorList>
            <person name="Chen X."/>
        </authorList>
    </citation>
    <scope>NUCLEOTIDE SEQUENCE [LARGE SCALE GENOMIC DNA]</scope>
    <source>
        <strain evidence="2">cv. Fuhuasheng</strain>
        <tissue evidence="1">Leaves</tissue>
    </source>
</reference>
<keyword evidence="2" id="KW-1185">Reference proteome</keyword>
<proteinExistence type="predicted"/>
<dbReference type="Proteomes" id="UP000289738">
    <property type="component" value="Chromosome B01"/>
</dbReference>
<protein>
    <submittedName>
        <fullName evidence="1">Uncharacterized protein</fullName>
    </submittedName>
</protein>
<evidence type="ECO:0000313" key="1">
    <source>
        <dbReference type="EMBL" id="RYR30006.1"/>
    </source>
</evidence>
<sequence>MGLLVDPVTPELSLTKDNFVPINFSFLRPRGPAEAGGKLLSFFDNPIILGKTRELSDRNAVAGEFVGLDAEFWQWEWWGGLELDRQGSSSGDHCCQHRSSHGNSREVKVGTLYELKQPTKVQNKQLLYLNT</sequence>
<comment type="caution">
    <text evidence="1">The sequence shown here is derived from an EMBL/GenBank/DDBJ whole genome shotgun (WGS) entry which is preliminary data.</text>
</comment>
<evidence type="ECO:0000313" key="2">
    <source>
        <dbReference type="Proteomes" id="UP000289738"/>
    </source>
</evidence>
<gene>
    <name evidence="1" type="ORF">Ahy_B01g054757</name>
</gene>
<name>A0A445AUF1_ARAHY</name>
<accession>A0A445AUF1</accession>
<organism evidence="1 2">
    <name type="scientific">Arachis hypogaea</name>
    <name type="common">Peanut</name>
    <dbReference type="NCBI Taxonomy" id="3818"/>
    <lineage>
        <taxon>Eukaryota</taxon>
        <taxon>Viridiplantae</taxon>
        <taxon>Streptophyta</taxon>
        <taxon>Embryophyta</taxon>
        <taxon>Tracheophyta</taxon>
        <taxon>Spermatophyta</taxon>
        <taxon>Magnoliopsida</taxon>
        <taxon>eudicotyledons</taxon>
        <taxon>Gunneridae</taxon>
        <taxon>Pentapetalae</taxon>
        <taxon>rosids</taxon>
        <taxon>fabids</taxon>
        <taxon>Fabales</taxon>
        <taxon>Fabaceae</taxon>
        <taxon>Papilionoideae</taxon>
        <taxon>50 kb inversion clade</taxon>
        <taxon>dalbergioids sensu lato</taxon>
        <taxon>Dalbergieae</taxon>
        <taxon>Pterocarpus clade</taxon>
        <taxon>Arachis</taxon>
    </lineage>
</organism>
<dbReference type="EMBL" id="SDMP01000011">
    <property type="protein sequence ID" value="RYR30006.1"/>
    <property type="molecule type" value="Genomic_DNA"/>
</dbReference>
<dbReference type="AlphaFoldDB" id="A0A445AUF1"/>